<dbReference type="Pfam" id="PF07885">
    <property type="entry name" value="Ion_trans_2"/>
    <property type="match status" value="2"/>
</dbReference>
<keyword evidence="5 8" id="KW-0406">Ion transport</keyword>
<keyword evidence="4 9" id="KW-1133">Transmembrane helix</keyword>
<dbReference type="PRINTS" id="PR01333">
    <property type="entry name" value="2POREKCHANEL"/>
</dbReference>
<dbReference type="InterPro" id="IPR003280">
    <property type="entry name" value="2pore_dom_K_chnl"/>
</dbReference>
<dbReference type="PANTHER" id="PTHR11003">
    <property type="entry name" value="POTASSIUM CHANNEL, SUBFAMILY K"/>
    <property type="match status" value="1"/>
</dbReference>
<dbReference type="GO" id="GO:0005886">
    <property type="term" value="C:plasma membrane"/>
    <property type="evidence" value="ECO:0007669"/>
    <property type="project" value="TreeGrafter"/>
</dbReference>
<dbReference type="InterPro" id="IPR013099">
    <property type="entry name" value="K_chnl_dom"/>
</dbReference>
<evidence type="ECO:0000256" key="5">
    <source>
        <dbReference type="ARBA" id="ARBA00023065"/>
    </source>
</evidence>
<dbReference type="WBParaSite" id="nRc.2.0.1.t41765-RA">
    <property type="protein sequence ID" value="nRc.2.0.1.t41765-RA"/>
    <property type="gene ID" value="nRc.2.0.1.g41765"/>
</dbReference>
<sequence length="567" mass="64883">MVWFVRKFSKYVTTRFKSDKDKKNVRCGFCDFSTVANHFVLLLILALYSFLGGWIFLKLESTSEIFRTGLADIKVENATKENLTLSGRTLSTLDTKWLDKKVNGNYELLYTWLIANLTEYARNSEKELNVTRTTRSILHFWKKFVAKNRDLFGNNESKIYGLDSESRFKFRLAVAVWRDHHERTHESVGWLKSLLINQTDTINSMFLLNGDETKDMGSKIIKSLQSDESDPWNIWSSTLYATTLYTTIGYGNLAPKSWQGRLVTMIYSLIGMPLLLVILRVNGTFIYDMVLAASNCFHHSKQPIAGQRTLYNKRYSAISSNLEVKNLHHPDASSNTGDENQSNNGLTPDLPLFSAIILLIVWMCLCAGLFLLWEDDWDYFTSWYFFFITTTTIGLGDVVPNHPRFALLAFIFVLIGLSVVSMNLNVIQGKVELLFDSLMKSIDAQYKQQLDPENCAMLQEQVEATSGDENGPTPKTLNRAGSKIKNVFQLLAQKKSFKDKLVVSLLMDNHRKKMLQDYWTEKACKVNAAVQTAGKKYVSIDVQCDMDEELSITKNGKPRKYIYNLFD</sequence>
<dbReference type="GO" id="GO:0015271">
    <property type="term" value="F:outward rectifier potassium channel activity"/>
    <property type="evidence" value="ECO:0007669"/>
    <property type="project" value="TreeGrafter"/>
</dbReference>
<dbReference type="PANTHER" id="PTHR11003:SF307">
    <property type="entry name" value="POTASSIUM CHANNEL DOMAIN-CONTAINING PROTEIN"/>
    <property type="match status" value="1"/>
</dbReference>
<evidence type="ECO:0000256" key="8">
    <source>
        <dbReference type="RuleBase" id="RU003857"/>
    </source>
</evidence>
<keyword evidence="3 8" id="KW-0812">Transmembrane</keyword>
<organism evidence="11 12">
    <name type="scientific">Romanomermis culicivorax</name>
    <name type="common">Nematode worm</name>
    <dbReference type="NCBI Taxonomy" id="13658"/>
    <lineage>
        <taxon>Eukaryota</taxon>
        <taxon>Metazoa</taxon>
        <taxon>Ecdysozoa</taxon>
        <taxon>Nematoda</taxon>
        <taxon>Enoplea</taxon>
        <taxon>Dorylaimia</taxon>
        <taxon>Mermithida</taxon>
        <taxon>Mermithoidea</taxon>
        <taxon>Mermithidae</taxon>
        <taxon>Romanomermis</taxon>
    </lineage>
</organism>
<feature type="transmembrane region" description="Helical" evidence="9">
    <location>
        <begin position="262"/>
        <end position="281"/>
    </location>
</feature>
<evidence type="ECO:0000256" key="2">
    <source>
        <dbReference type="ARBA" id="ARBA00022448"/>
    </source>
</evidence>
<evidence type="ECO:0000256" key="1">
    <source>
        <dbReference type="ARBA" id="ARBA00004141"/>
    </source>
</evidence>
<dbReference type="GO" id="GO:0030322">
    <property type="term" value="P:stabilization of membrane potential"/>
    <property type="evidence" value="ECO:0007669"/>
    <property type="project" value="TreeGrafter"/>
</dbReference>
<comment type="subcellular location">
    <subcellularLocation>
        <location evidence="1">Membrane</location>
        <topology evidence="1">Multi-pass membrane protein</topology>
    </subcellularLocation>
</comment>
<dbReference type="Proteomes" id="UP000887565">
    <property type="component" value="Unplaced"/>
</dbReference>
<evidence type="ECO:0000313" key="11">
    <source>
        <dbReference type="Proteomes" id="UP000887565"/>
    </source>
</evidence>
<keyword evidence="2 8" id="KW-0813">Transport</keyword>
<dbReference type="AlphaFoldDB" id="A0A915KW45"/>
<feature type="transmembrane region" description="Helical" evidence="9">
    <location>
        <begin position="380"/>
        <end position="399"/>
    </location>
</feature>
<evidence type="ECO:0000256" key="9">
    <source>
        <dbReference type="SAM" id="Phobius"/>
    </source>
</evidence>
<feature type="transmembrane region" description="Helical" evidence="9">
    <location>
        <begin position="39"/>
        <end position="57"/>
    </location>
</feature>
<evidence type="ECO:0000256" key="3">
    <source>
        <dbReference type="ARBA" id="ARBA00022692"/>
    </source>
</evidence>
<reference evidence="12" key="1">
    <citation type="submission" date="2022-11" db="UniProtKB">
        <authorList>
            <consortium name="WormBaseParasite"/>
        </authorList>
    </citation>
    <scope>IDENTIFICATION</scope>
</reference>
<keyword evidence="7 8" id="KW-0407">Ion channel</keyword>
<feature type="transmembrane region" description="Helical" evidence="9">
    <location>
        <begin position="352"/>
        <end position="373"/>
    </location>
</feature>
<feature type="domain" description="Potassium channel" evidence="10">
    <location>
        <begin position="357"/>
        <end position="428"/>
    </location>
</feature>
<protein>
    <submittedName>
        <fullName evidence="12">Potassium channel domain-containing protein</fullName>
    </submittedName>
</protein>
<evidence type="ECO:0000256" key="7">
    <source>
        <dbReference type="ARBA" id="ARBA00023303"/>
    </source>
</evidence>
<feature type="transmembrane region" description="Helical" evidence="9">
    <location>
        <begin position="405"/>
        <end position="427"/>
    </location>
</feature>
<comment type="similarity">
    <text evidence="8">Belongs to the two pore domain potassium channel (TC 1.A.1.8) family.</text>
</comment>
<dbReference type="GO" id="GO:0022841">
    <property type="term" value="F:potassium ion leak channel activity"/>
    <property type="evidence" value="ECO:0007669"/>
    <property type="project" value="TreeGrafter"/>
</dbReference>
<name>A0A915KW45_ROMCU</name>
<keyword evidence="11" id="KW-1185">Reference proteome</keyword>
<dbReference type="SUPFAM" id="SSF81324">
    <property type="entry name" value="Voltage-gated potassium channels"/>
    <property type="match status" value="2"/>
</dbReference>
<evidence type="ECO:0000256" key="4">
    <source>
        <dbReference type="ARBA" id="ARBA00022989"/>
    </source>
</evidence>
<accession>A0A915KW45</accession>
<dbReference type="Gene3D" id="1.10.287.70">
    <property type="match status" value="1"/>
</dbReference>
<evidence type="ECO:0000313" key="12">
    <source>
        <dbReference type="WBParaSite" id="nRc.2.0.1.t41765-RA"/>
    </source>
</evidence>
<evidence type="ECO:0000256" key="6">
    <source>
        <dbReference type="ARBA" id="ARBA00023136"/>
    </source>
</evidence>
<evidence type="ECO:0000259" key="10">
    <source>
        <dbReference type="Pfam" id="PF07885"/>
    </source>
</evidence>
<keyword evidence="6 9" id="KW-0472">Membrane</keyword>
<feature type="domain" description="Potassium channel" evidence="10">
    <location>
        <begin position="220"/>
        <end position="286"/>
    </location>
</feature>
<proteinExistence type="inferred from homology"/>